<dbReference type="Gene3D" id="2.60.40.1240">
    <property type="match status" value="1"/>
</dbReference>
<organism evidence="4 5">
    <name type="scientific">Pseudomonas putida</name>
    <name type="common">Arthrobacter siderocapsulatus</name>
    <dbReference type="NCBI Taxonomy" id="303"/>
    <lineage>
        <taxon>Bacteria</taxon>
        <taxon>Pseudomonadati</taxon>
        <taxon>Pseudomonadota</taxon>
        <taxon>Gammaproteobacteria</taxon>
        <taxon>Pseudomonadales</taxon>
        <taxon>Pseudomonadaceae</taxon>
        <taxon>Pseudomonas</taxon>
    </lineage>
</organism>
<dbReference type="Gene3D" id="1.25.40.10">
    <property type="entry name" value="Tetratricopeptide repeat domain"/>
    <property type="match status" value="1"/>
</dbReference>
<sequence>MEGNFRLNISSMLIAVCFATPFAHADDIDDGKAAFRSKDYSKAAELLSQPAQNGDSVAQAYLGYIFEFGLGKKANKAEAFRWYEKSATQGSEYSQQKLGVFYELGIGVKKDLAKAASWYAKAVEQGDANAEGNLARLYESGKGVPKNLAKAVELYRKAANQGNSAAQSNLGNLYHNGKGVPEDFEQARKWYTKAAMQGNTTALYNLGVMFRDGDGVTKDLMAAHIYFNLSAANGDSDAKAERNALSRKLSPANLKAAQQFASTWKPGEELPNGEGRNEVTDGDELDNSKYAASERIEYFEITLHSCSVKSKLNFQNKSAEPKSSTDSEFLILDVSFKNEDTESRLPFAGSVFINYGGKRYKFDNPETIWQDGWGLRFGKINPLLTERTKLVYKIPLYMRGEVDWVPGRNPENAKLTCGI</sequence>
<evidence type="ECO:0000256" key="1">
    <source>
        <dbReference type="ARBA" id="ARBA00022729"/>
    </source>
</evidence>
<feature type="signal peptide" evidence="3">
    <location>
        <begin position="1"/>
        <end position="25"/>
    </location>
</feature>
<dbReference type="SMART" id="SM00671">
    <property type="entry name" value="SEL1"/>
    <property type="match status" value="5"/>
</dbReference>
<dbReference type="RefSeq" id="WP_084854511.1">
    <property type="nucleotide sequence ID" value="NZ_NBWC01000003.1"/>
</dbReference>
<comment type="caution">
    <text evidence="4">The sequence shown here is derived from an EMBL/GenBank/DDBJ whole genome shotgun (WGS) entry which is preliminary data.</text>
</comment>
<dbReference type="InterPro" id="IPR006597">
    <property type="entry name" value="Sel1-like"/>
</dbReference>
<dbReference type="AlphaFoldDB" id="A0A1X1A638"/>
<dbReference type="PANTHER" id="PTHR11102">
    <property type="entry name" value="SEL-1-LIKE PROTEIN"/>
    <property type="match status" value="1"/>
</dbReference>
<keyword evidence="1 3" id="KW-0732">Signal</keyword>
<dbReference type="OrthoDB" id="6810016at2"/>
<evidence type="ECO:0008006" key="6">
    <source>
        <dbReference type="Google" id="ProtNLM"/>
    </source>
</evidence>
<evidence type="ECO:0000313" key="5">
    <source>
        <dbReference type="Proteomes" id="UP000193675"/>
    </source>
</evidence>
<name>A0A1X1A638_PSEPU</name>
<dbReference type="Pfam" id="PF08238">
    <property type="entry name" value="Sel1"/>
    <property type="match status" value="6"/>
</dbReference>
<dbReference type="PANTHER" id="PTHR11102:SF160">
    <property type="entry name" value="ERAD-ASSOCIATED E3 UBIQUITIN-PROTEIN LIGASE COMPONENT HRD3"/>
    <property type="match status" value="1"/>
</dbReference>
<dbReference type="InterPro" id="IPR011990">
    <property type="entry name" value="TPR-like_helical_dom_sf"/>
</dbReference>
<proteinExistence type="predicted"/>
<dbReference type="EMBL" id="NBWC01000003">
    <property type="protein sequence ID" value="ORL67345.1"/>
    <property type="molecule type" value="Genomic_DNA"/>
</dbReference>
<evidence type="ECO:0000256" key="3">
    <source>
        <dbReference type="SAM" id="SignalP"/>
    </source>
</evidence>
<feature type="chain" id="PRO_5013004473" description="Sel1 repeat family protein" evidence="3">
    <location>
        <begin position="26"/>
        <end position="419"/>
    </location>
</feature>
<feature type="region of interest" description="Disordered" evidence="2">
    <location>
        <begin position="264"/>
        <end position="284"/>
    </location>
</feature>
<protein>
    <recommendedName>
        <fullName evidence="6">Sel1 repeat family protein</fullName>
    </recommendedName>
</protein>
<dbReference type="InterPro" id="IPR029050">
    <property type="entry name" value="Immunoprotect_excell_Ig-like"/>
</dbReference>
<gene>
    <name evidence="4" type="ORF">B7H17_03255</name>
</gene>
<dbReference type="InterPro" id="IPR050767">
    <property type="entry name" value="Sel1_AlgK"/>
</dbReference>
<evidence type="ECO:0000256" key="2">
    <source>
        <dbReference type="SAM" id="MobiDB-lite"/>
    </source>
</evidence>
<dbReference type="SUPFAM" id="SSF81901">
    <property type="entry name" value="HCP-like"/>
    <property type="match status" value="1"/>
</dbReference>
<dbReference type="Proteomes" id="UP000193675">
    <property type="component" value="Unassembled WGS sequence"/>
</dbReference>
<reference evidence="4 5" key="1">
    <citation type="submission" date="2017-04" db="EMBL/GenBank/DDBJ databases">
        <title>Presence of VIM-2 positive Pseudomonas species in chickens and their surrounding environment.</title>
        <authorList>
            <person name="Zhang R."/>
        </authorList>
    </citation>
    <scope>NUCLEOTIDE SEQUENCE [LARGE SCALE GENOMIC DNA]</scope>
    <source>
        <strain evidence="4 5">DZ-C18</strain>
    </source>
</reference>
<evidence type="ECO:0000313" key="4">
    <source>
        <dbReference type="EMBL" id="ORL67345.1"/>
    </source>
</evidence>
<accession>A0A1X1A638</accession>